<evidence type="ECO:0000313" key="3">
    <source>
        <dbReference type="Proteomes" id="UP000077002"/>
    </source>
</evidence>
<comment type="caution">
    <text evidence="2">The sequence shown here is derived from an EMBL/GenBank/DDBJ whole genome shotgun (WGS) entry which is preliminary data.</text>
</comment>
<gene>
    <name evidence="2" type="ORF">AYO21_01696</name>
</gene>
<protein>
    <submittedName>
        <fullName evidence="2">Ribokinase</fullName>
    </submittedName>
</protein>
<dbReference type="GeneID" id="34596874"/>
<dbReference type="GO" id="GO:0016301">
    <property type="term" value="F:kinase activity"/>
    <property type="evidence" value="ECO:0007669"/>
    <property type="project" value="UniProtKB-KW"/>
</dbReference>
<evidence type="ECO:0000313" key="2">
    <source>
        <dbReference type="EMBL" id="OAG44239.1"/>
    </source>
</evidence>
<keyword evidence="3" id="KW-1185">Reference proteome</keyword>
<feature type="region of interest" description="Disordered" evidence="1">
    <location>
        <begin position="102"/>
        <end position="121"/>
    </location>
</feature>
<dbReference type="AlphaFoldDB" id="A0A177FM55"/>
<accession>A0A177FM55</accession>
<proteinExistence type="predicted"/>
<keyword evidence="2" id="KW-0418">Kinase</keyword>
<reference evidence="2 3" key="1">
    <citation type="submission" date="2016-03" db="EMBL/GenBank/DDBJ databases">
        <title>Draft genome sequence of the Fonsecaea monophora CBS 269.37.</title>
        <authorList>
            <person name="Bombassaro A."/>
            <person name="Vinicius W.A."/>
            <person name="De Hoog S."/>
            <person name="Sun J."/>
            <person name="Souza E.M."/>
            <person name="Raittz R.T."/>
            <person name="Costa F."/>
            <person name="Leao A.C."/>
            <person name="Tadra-Sfeir M.Z."/>
            <person name="Baura V."/>
            <person name="Balsanelli E."/>
            <person name="Pedrosa F.O."/>
            <person name="Moreno L.F."/>
            <person name="Steffens M.B."/>
            <person name="Xi L."/>
            <person name="Bocca A.L."/>
            <person name="Felipe M.S."/>
            <person name="Teixeira M."/>
            <person name="Telles Filho F.Q."/>
            <person name="Azevedo C.M."/>
            <person name="Gomes R."/>
            <person name="Vicente V.A."/>
        </authorList>
    </citation>
    <scope>NUCLEOTIDE SEQUENCE [LARGE SCALE GENOMIC DNA]</scope>
    <source>
        <strain evidence="2 3">CBS 269.37</strain>
    </source>
</reference>
<dbReference type="EMBL" id="LVKK01000006">
    <property type="protein sequence ID" value="OAG44239.1"/>
    <property type="molecule type" value="Genomic_DNA"/>
</dbReference>
<keyword evidence="2" id="KW-0808">Transferase</keyword>
<dbReference type="Proteomes" id="UP000077002">
    <property type="component" value="Unassembled WGS sequence"/>
</dbReference>
<dbReference type="RefSeq" id="XP_022516191.1">
    <property type="nucleotide sequence ID" value="XM_022651678.1"/>
</dbReference>
<name>A0A177FM55_9EURO</name>
<feature type="compositionally biased region" description="Basic and acidic residues" evidence="1">
    <location>
        <begin position="107"/>
        <end position="121"/>
    </location>
</feature>
<evidence type="ECO:0000256" key="1">
    <source>
        <dbReference type="SAM" id="MobiDB-lite"/>
    </source>
</evidence>
<organism evidence="2 3">
    <name type="scientific">Fonsecaea monophora</name>
    <dbReference type="NCBI Taxonomy" id="254056"/>
    <lineage>
        <taxon>Eukaryota</taxon>
        <taxon>Fungi</taxon>
        <taxon>Dikarya</taxon>
        <taxon>Ascomycota</taxon>
        <taxon>Pezizomycotina</taxon>
        <taxon>Eurotiomycetes</taxon>
        <taxon>Chaetothyriomycetidae</taxon>
        <taxon>Chaetothyriales</taxon>
        <taxon>Herpotrichiellaceae</taxon>
        <taxon>Fonsecaea</taxon>
    </lineage>
</organism>
<sequence>MTATRMTVVTASEYQPFQEPVVKTAYLDTSIVGPRAPIIKWFQAVSNCLVLVIVPWCVVYGHSFFKGRDTSVKNEVHATFIQLGPFYSDLWIIAFRRLQTPLSPIGPKDKAETHQQDRQDE</sequence>